<proteinExistence type="predicted"/>
<reference evidence="3" key="1">
    <citation type="submission" date="2020-06" db="EMBL/GenBank/DDBJ databases">
        <authorList>
            <person name="Li T."/>
            <person name="Hu X."/>
            <person name="Zhang T."/>
            <person name="Song X."/>
            <person name="Zhang H."/>
            <person name="Dai N."/>
            <person name="Sheng W."/>
            <person name="Hou X."/>
            <person name="Wei L."/>
        </authorList>
    </citation>
    <scope>NUCLEOTIDE SEQUENCE</scope>
    <source>
        <strain evidence="3">3651</strain>
        <tissue evidence="3">Leaf</tissue>
    </source>
</reference>
<protein>
    <submittedName>
        <fullName evidence="3">Malonyl-coenzyme:anthocyanin 5-O-glucoside-6'''-O-malonyltransferase</fullName>
    </submittedName>
</protein>
<accession>A0AAE2CFU4</accession>
<dbReference type="EMBL" id="JACGWO010000008">
    <property type="protein sequence ID" value="KAK4420500.1"/>
    <property type="molecule type" value="Genomic_DNA"/>
</dbReference>
<dbReference type="AlphaFoldDB" id="A0AAE2CFU4"/>
<dbReference type="GO" id="GO:0016747">
    <property type="term" value="F:acyltransferase activity, transferring groups other than amino-acyl groups"/>
    <property type="evidence" value="ECO:0007669"/>
    <property type="project" value="UniProtKB-ARBA"/>
</dbReference>
<comment type="caution">
    <text evidence="3">The sequence shown here is derived from an EMBL/GenBank/DDBJ whole genome shotgun (WGS) entry which is preliminary data.</text>
</comment>
<name>A0AAE2CFU4_9LAMI</name>
<reference evidence="3" key="2">
    <citation type="journal article" date="2024" name="Plant">
        <title>Genomic evolution and insights into agronomic trait innovations of Sesamum species.</title>
        <authorList>
            <person name="Miao H."/>
            <person name="Wang L."/>
            <person name="Qu L."/>
            <person name="Liu H."/>
            <person name="Sun Y."/>
            <person name="Le M."/>
            <person name="Wang Q."/>
            <person name="Wei S."/>
            <person name="Zheng Y."/>
            <person name="Lin W."/>
            <person name="Duan Y."/>
            <person name="Cao H."/>
            <person name="Xiong S."/>
            <person name="Wang X."/>
            <person name="Wei L."/>
            <person name="Li C."/>
            <person name="Ma Q."/>
            <person name="Ju M."/>
            <person name="Zhao R."/>
            <person name="Li G."/>
            <person name="Mu C."/>
            <person name="Tian Q."/>
            <person name="Mei H."/>
            <person name="Zhang T."/>
            <person name="Gao T."/>
            <person name="Zhang H."/>
        </authorList>
    </citation>
    <scope>NUCLEOTIDE SEQUENCE</scope>
    <source>
        <strain evidence="3">3651</strain>
    </source>
</reference>
<sequence length="158" mass="17678">MPSTVASSAMTTLLEAAELHRRPAGRPSFPCRLSFIDNLFVALFHPIRRLLFYEFPSVQVNDCSIPGRGICIGLTNHHSVGDASSIVGFIKSWASISKHGGDEELLMTQGESLPLFDRALVKVPTGVDSIFWNQCEKKFQLQPPSFPYRRIRIRATYV</sequence>
<gene>
    <name evidence="3" type="ORF">Salat_2000400</name>
</gene>
<dbReference type="InterPro" id="IPR023213">
    <property type="entry name" value="CAT-like_dom_sf"/>
</dbReference>
<keyword evidence="1" id="KW-0808">Transferase</keyword>
<dbReference type="Pfam" id="PF02458">
    <property type="entry name" value="Transferase"/>
    <property type="match status" value="1"/>
</dbReference>
<dbReference type="PANTHER" id="PTHR31625">
    <property type="match status" value="1"/>
</dbReference>
<dbReference type="InterPro" id="IPR051504">
    <property type="entry name" value="Plant_metabolite_acyltrans"/>
</dbReference>
<evidence type="ECO:0000313" key="4">
    <source>
        <dbReference type="Proteomes" id="UP001293254"/>
    </source>
</evidence>
<evidence type="ECO:0000313" key="3">
    <source>
        <dbReference type="EMBL" id="KAK4420500.1"/>
    </source>
</evidence>
<evidence type="ECO:0000256" key="2">
    <source>
        <dbReference type="ARBA" id="ARBA00023315"/>
    </source>
</evidence>
<dbReference type="Gene3D" id="3.30.559.10">
    <property type="entry name" value="Chloramphenicol acetyltransferase-like domain"/>
    <property type="match status" value="1"/>
</dbReference>
<organism evidence="3 4">
    <name type="scientific">Sesamum alatum</name>
    <dbReference type="NCBI Taxonomy" id="300844"/>
    <lineage>
        <taxon>Eukaryota</taxon>
        <taxon>Viridiplantae</taxon>
        <taxon>Streptophyta</taxon>
        <taxon>Embryophyta</taxon>
        <taxon>Tracheophyta</taxon>
        <taxon>Spermatophyta</taxon>
        <taxon>Magnoliopsida</taxon>
        <taxon>eudicotyledons</taxon>
        <taxon>Gunneridae</taxon>
        <taxon>Pentapetalae</taxon>
        <taxon>asterids</taxon>
        <taxon>lamiids</taxon>
        <taxon>Lamiales</taxon>
        <taxon>Pedaliaceae</taxon>
        <taxon>Sesamum</taxon>
    </lineage>
</organism>
<dbReference type="Proteomes" id="UP001293254">
    <property type="component" value="Unassembled WGS sequence"/>
</dbReference>
<keyword evidence="2" id="KW-0012">Acyltransferase</keyword>
<evidence type="ECO:0000256" key="1">
    <source>
        <dbReference type="ARBA" id="ARBA00022679"/>
    </source>
</evidence>
<keyword evidence="4" id="KW-1185">Reference proteome</keyword>